<organism evidence="1 2">
    <name type="scientific">Streptomyces spongiae</name>
    <dbReference type="NCBI Taxonomy" id="565072"/>
    <lineage>
        <taxon>Bacteria</taxon>
        <taxon>Bacillati</taxon>
        <taxon>Actinomycetota</taxon>
        <taxon>Actinomycetes</taxon>
        <taxon>Kitasatosporales</taxon>
        <taxon>Streptomycetaceae</taxon>
        <taxon>Streptomyces</taxon>
    </lineage>
</organism>
<dbReference type="EMBL" id="VJZC01000024">
    <property type="protein sequence ID" value="MPY56804.1"/>
    <property type="molecule type" value="Genomic_DNA"/>
</dbReference>
<name>A0A5N8XC96_9ACTN</name>
<dbReference type="Proteomes" id="UP000400924">
    <property type="component" value="Unassembled WGS sequence"/>
</dbReference>
<evidence type="ECO:0000313" key="1">
    <source>
        <dbReference type="EMBL" id="MPY56804.1"/>
    </source>
</evidence>
<sequence>MIDINEAVERASVRETDDLQRVGALLLVRYCSFYQDPKFSPWFEQSRMALASVVEAARSILSQGGGSIDLEEIKDSLSEVLEGSDPDGPPFETEIFDHLVFADEVLEFLQTPNRPALLSRAFEHAEELAEAHEEMGRAEYPSSDWEPAELAAMEADARTRDMQEDFGGAVALTRSEEFAQAYAEVIEKCYTAEDAGSGA</sequence>
<dbReference type="AlphaFoldDB" id="A0A5N8XC96"/>
<dbReference type="OrthoDB" id="3403221at2"/>
<dbReference type="RefSeq" id="WP_152770254.1">
    <property type="nucleotide sequence ID" value="NZ_VJZC01000024.1"/>
</dbReference>
<gene>
    <name evidence="1" type="ORF">FNH08_06375</name>
</gene>
<evidence type="ECO:0008006" key="3">
    <source>
        <dbReference type="Google" id="ProtNLM"/>
    </source>
</evidence>
<protein>
    <recommendedName>
        <fullName evidence="3">DUF4375 domain-containing protein</fullName>
    </recommendedName>
</protein>
<reference evidence="1 2" key="1">
    <citation type="submission" date="2019-07" db="EMBL/GenBank/DDBJ databases">
        <title>New species of Amycolatopsis and Streptomyces.</title>
        <authorList>
            <person name="Duangmal K."/>
            <person name="Teo W.F.A."/>
            <person name="Lipun K."/>
        </authorList>
    </citation>
    <scope>NUCLEOTIDE SEQUENCE [LARGE SCALE GENOMIC DNA]</scope>
    <source>
        <strain evidence="1 2">NBRC 106415</strain>
    </source>
</reference>
<accession>A0A5N8XC96</accession>
<keyword evidence="2" id="KW-1185">Reference proteome</keyword>
<proteinExistence type="predicted"/>
<comment type="caution">
    <text evidence="1">The sequence shown here is derived from an EMBL/GenBank/DDBJ whole genome shotgun (WGS) entry which is preliminary data.</text>
</comment>
<evidence type="ECO:0000313" key="2">
    <source>
        <dbReference type="Proteomes" id="UP000400924"/>
    </source>
</evidence>